<dbReference type="EC" id="4.2.1.19" evidence="6 7"/>
<dbReference type="RefSeq" id="WP_070110776.1">
    <property type="nucleotide sequence ID" value="NZ_LZFO01000029.1"/>
</dbReference>
<dbReference type="PROSITE" id="PS00955">
    <property type="entry name" value="IGP_DEHYDRATASE_2"/>
    <property type="match status" value="1"/>
</dbReference>
<dbReference type="InterPro" id="IPR000807">
    <property type="entry name" value="ImidazoleglycerolP_deHydtase"/>
</dbReference>
<dbReference type="PANTHER" id="PTHR23133">
    <property type="entry name" value="IMIDAZOLEGLYCEROL-PHOSPHATE DEHYDRATASE HIS7"/>
    <property type="match status" value="1"/>
</dbReference>
<comment type="pathway">
    <text evidence="1 6 7">Amino-acid biosynthesis; L-histidine biosynthesis; L-histidine from 5-phospho-alpha-D-ribose 1-diphosphate: step 6/9.</text>
</comment>
<keyword evidence="3 6" id="KW-0028">Amino-acid biosynthesis</keyword>
<dbReference type="EMBL" id="LZFO01000029">
    <property type="protein sequence ID" value="OFI05360.1"/>
    <property type="molecule type" value="Genomic_DNA"/>
</dbReference>
<evidence type="ECO:0000256" key="1">
    <source>
        <dbReference type="ARBA" id="ARBA00005047"/>
    </source>
</evidence>
<dbReference type="Gene3D" id="3.30.230.40">
    <property type="entry name" value="Imidazole glycerol phosphate dehydratase, domain 1"/>
    <property type="match status" value="2"/>
</dbReference>
<evidence type="ECO:0000256" key="7">
    <source>
        <dbReference type="RuleBase" id="RU000599"/>
    </source>
</evidence>
<organism evidence="8 9">
    <name type="scientific">Clostridium acetireducens DSM 10703</name>
    <dbReference type="NCBI Taxonomy" id="1121290"/>
    <lineage>
        <taxon>Bacteria</taxon>
        <taxon>Bacillati</taxon>
        <taxon>Bacillota</taxon>
        <taxon>Clostridia</taxon>
        <taxon>Eubacteriales</taxon>
        <taxon>Clostridiaceae</taxon>
        <taxon>Clostridium</taxon>
    </lineage>
</organism>
<dbReference type="FunFam" id="3.30.230.40:FF:000003">
    <property type="entry name" value="Imidazoleglycerol-phosphate dehydratase HisB"/>
    <property type="match status" value="1"/>
</dbReference>
<dbReference type="HAMAP" id="MF_00076">
    <property type="entry name" value="HisB"/>
    <property type="match status" value="1"/>
</dbReference>
<keyword evidence="6" id="KW-0963">Cytoplasm</keyword>
<dbReference type="SUPFAM" id="SSF54211">
    <property type="entry name" value="Ribosomal protein S5 domain 2-like"/>
    <property type="match status" value="2"/>
</dbReference>
<dbReference type="NCBIfam" id="NF002107">
    <property type="entry name" value="PRK00951.1-2"/>
    <property type="match status" value="1"/>
</dbReference>
<evidence type="ECO:0000313" key="9">
    <source>
        <dbReference type="Proteomes" id="UP000175744"/>
    </source>
</evidence>
<evidence type="ECO:0000256" key="4">
    <source>
        <dbReference type="ARBA" id="ARBA00023102"/>
    </source>
</evidence>
<dbReference type="AlphaFoldDB" id="A0A1E8EX58"/>
<protein>
    <recommendedName>
        <fullName evidence="2 6">Imidazoleglycerol-phosphate dehydratase</fullName>
        <shortName evidence="6">IGPD</shortName>
        <ecNumber evidence="6 7">4.2.1.19</ecNumber>
    </recommendedName>
</protein>
<dbReference type="NCBIfam" id="NF002109">
    <property type="entry name" value="PRK00951.1-5"/>
    <property type="match status" value="1"/>
</dbReference>
<dbReference type="FunFam" id="3.30.230.40:FF:000001">
    <property type="entry name" value="Imidazoleglycerol-phosphate dehydratase HisB"/>
    <property type="match status" value="1"/>
</dbReference>
<dbReference type="UniPathway" id="UPA00031">
    <property type="reaction ID" value="UER00011"/>
</dbReference>
<dbReference type="InterPro" id="IPR020565">
    <property type="entry name" value="ImidazoleglycerP_deHydtase_CS"/>
</dbReference>
<evidence type="ECO:0000313" key="8">
    <source>
        <dbReference type="EMBL" id="OFI05360.1"/>
    </source>
</evidence>
<comment type="subcellular location">
    <subcellularLocation>
        <location evidence="6 7">Cytoplasm</location>
    </subcellularLocation>
</comment>
<evidence type="ECO:0000256" key="3">
    <source>
        <dbReference type="ARBA" id="ARBA00022605"/>
    </source>
</evidence>
<name>A0A1E8EX58_9CLOT</name>
<dbReference type="GO" id="GO:0004424">
    <property type="term" value="F:imidazoleglycerol-phosphate dehydratase activity"/>
    <property type="evidence" value="ECO:0007669"/>
    <property type="project" value="UniProtKB-UniRule"/>
</dbReference>
<proteinExistence type="inferred from homology"/>
<evidence type="ECO:0000256" key="5">
    <source>
        <dbReference type="ARBA" id="ARBA00023239"/>
    </source>
</evidence>
<dbReference type="NCBIfam" id="NF002111">
    <property type="entry name" value="PRK00951.2-1"/>
    <property type="match status" value="1"/>
</dbReference>
<dbReference type="PATRIC" id="fig|1121290.3.peg.1801"/>
<dbReference type="GO" id="GO:0000105">
    <property type="term" value="P:L-histidine biosynthetic process"/>
    <property type="evidence" value="ECO:0007669"/>
    <property type="project" value="UniProtKB-UniRule"/>
</dbReference>
<dbReference type="Pfam" id="PF00475">
    <property type="entry name" value="IGPD"/>
    <property type="match status" value="1"/>
</dbReference>
<sequence length="198" mass="22258">MDKEFRRVEICRTTSETCIEANLNLDGSGISNINTNIGFFDHMLTLLTKHGLLDLDLKTKGDLYVDPHHTVEDTGIVLGRCIKKALGNKEGIKRYGSAYVPMDETLAFVSLDLSGRPYIVFDAKFTVDRLGELDTELIEEFFRALAFNAGITLHIKILYGKNNHHMIEGLFKAFARALKEAIEYDDRIKGVMSTKGIL</sequence>
<keyword evidence="4 6" id="KW-0368">Histidine biosynthesis</keyword>
<dbReference type="InterPro" id="IPR020568">
    <property type="entry name" value="Ribosomal_Su5_D2-typ_SF"/>
</dbReference>
<dbReference type="NCBIfam" id="NF002114">
    <property type="entry name" value="PRK00951.2-4"/>
    <property type="match status" value="1"/>
</dbReference>
<evidence type="ECO:0000256" key="6">
    <source>
        <dbReference type="HAMAP-Rule" id="MF_00076"/>
    </source>
</evidence>
<dbReference type="GO" id="GO:0005737">
    <property type="term" value="C:cytoplasm"/>
    <property type="evidence" value="ECO:0007669"/>
    <property type="project" value="UniProtKB-SubCell"/>
</dbReference>
<keyword evidence="9" id="KW-1185">Reference proteome</keyword>
<dbReference type="CDD" id="cd07914">
    <property type="entry name" value="IGPD"/>
    <property type="match status" value="1"/>
</dbReference>
<dbReference type="OrthoDB" id="9790411at2"/>
<dbReference type="STRING" id="1121290.CLAOCE_18080"/>
<dbReference type="PANTHER" id="PTHR23133:SF2">
    <property type="entry name" value="IMIDAZOLEGLYCEROL-PHOSPHATE DEHYDRATASE"/>
    <property type="match status" value="1"/>
</dbReference>
<keyword evidence="5 6" id="KW-0456">Lyase</keyword>
<comment type="catalytic activity">
    <reaction evidence="6 7">
        <text>D-erythro-1-(imidazol-4-yl)glycerol 3-phosphate = 3-(imidazol-4-yl)-2-oxopropyl phosphate + H2O</text>
        <dbReference type="Rhea" id="RHEA:11040"/>
        <dbReference type="ChEBI" id="CHEBI:15377"/>
        <dbReference type="ChEBI" id="CHEBI:57766"/>
        <dbReference type="ChEBI" id="CHEBI:58278"/>
        <dbReference type="EC" id="4.2.1.19"/>
    </reaction>
</comment>
<comment type="similarity">
    <text evidence="6 7">Belongs to the imidazoleglycerol-phosphate dehydratase family.</text>
</comment>
<dbReference type="InterPro" id="IPR038494">
    <property type="entry name" value="IGPD_sf"/>
</dbReference>
<dbReference type="Proteomes" id="UP000175744">
    <property type="component" value="Unassembled WGS sequence"/>
</dbReference>
<reference evidence="8 9" key="1">
    <citation type="submission" date="2016-06" db="EMBL/GenBank/DDBJ databases">
        <title>Genome sequence of Clostridium acetireducens DSM 10703.</title>
        <authorList>
            <person name="Poehlein A."/>
            <person name="Fluechter S."/>
            <person name="Duerre P."/>
            <person name="Daniel R."/>
        </authorList>
    </citation>
    <scope>NUCLEOTIDE SEQUENCE [LARGE SCALE GENOMIC DNA]</scope>
    <source>
        <strain evidence="8 9">DSM 10703</strain>
    </source>
</reference>
<comment type="caution">
    <text evidence="8">The sequence shown here is derived from an EMBL/GenBank/DDBJ whole genome shotgun (WGS) entry which is preliminary data.</text>
</comment>
<dbReference type="PROSITE" id="PS00954">
    <property type="entry name" value="IGP_DEHYDRATASE_1"/>
    <property type="match status" value="1"/>
</dbReference>
<accession>A0A1E8EX58</accession>
<evidence type="ECO:0000256" key="2">
    <source>
        <dbReference type="ARBA" id="ARBA00016664"/>
    </source>
</evidence>
<gene>
    <name evidence="6 8" type="primary">hisB</name>
    <name evidence="8" type="ORF">CLOACE_18080</name>
</gene>